<gene>
    <name evidence="1" type="ordered locus">NGK_1843</name>
</gene>
<name>B4RQE6_NEIG2</name>
<dbReference type="EMBL" id="CP001050">
    <property type="protein sequence ID" value="ACF30482.1"/>
    <property type="molecule type" value="Genomic_DNA"/>
</dbReference>
<dbReference type="AlphaFoldDB" id="B4RQE6"/>
<accession>B4RQE6</accession>
<reference evidence="1 2" key="1">
    <citation type="journal article" date="2008" name="J. Bacteriol.">
        <title>Complete genome sequence of Neisseria gonorrhoeae NCCP11945.</title>
        <authorList>
            <person name="Chung G.T."/>
            <person name="Yoo J.S."/>
            <person name="Oh H.B."/>
            <person name="Lee Y.S."/>
            <person name="Cha S.H."/>
            <person name="Kim S.J."/>
            <person name="Yoo C.K."/>
        </authorList>
    </citation>
    <scope>NUCLEOTIDE SEQUENCE [LARGE SCALE GENOMIC DNA]</scope>
    <source>
        <strain evidence="1 2">NCCP11945</strain>
    </source>
</reference>
<dbReference type="Proteomes" id="UP000002564">
    <property type="component" value="Chromosome"/>
</dbReference>
<dbReference type="KEGG" id="ngk:NGK_1843"/>
<sequence length="43" mass="4996">MKIIYPNPLSGIRIFRCTFIRKTFQAQVACNFKACNSEVLDEE</sequence>
<evidence type="ECO:0000313" key="1">
    <source>
        <dbReference type="EMBL" id="ACF30482.1"/>
    </source>
</evidence>
<dbReference type="HOGENOM" id="CLU_3236459_0_0_4"/>
<organism evidence="1 2">
    <name type="scientific">Neisseria gonorrhoeae (strain NCCP11945)</name>
    <dbReference type="NCBI Taxonomy" id="521006"/>
    <lineage>
        <taxon>Bacteria</taxon>
        <taxon>Pseudomonadati</taxon>
        <taxon>Pseudomonadota</taxon>
        <taxon>Betaproteobacteria</taxon>
        <taxon>Neisseriales</taxon>
        <taxon>Neisseriaceae</taxon>
        <taxon>Neisseria</taxon>
    </lineage>
</organism>
<evidence type="ECO:0000313" key="2">
    <source>
        <dbReference type="Proteomes" id="UP000002564"/>
    </source>
</evidence>
<proteinExistence type="predicted"/>
<protein>
    <submittedName>
        <fullName evidence="1">Uncharacterized protein</fullName>
    </submittedName>
</protein>